<dbReference type="Proteomes" id="UP000195137">
    <property type="component" value="Unassembled WGS sequence"/>
</dbReference>
<dbReference type="SUPFAM" id="SSF143968">
    <property type="entry name" value="UbiD C-terminal domain-like"/>
    <property type="match status" value="1"/>
</dbReference>
<dbReference type="AlphaFoldDB" id="A0A1Y3GEP8"/>
<name>A0A1Y3GEP8_9EURY</name>
<evidence type="ECO:0000259" key="11">
    <source>
        <dbReference type="Pfam" id="PF01977"/>
    </source>
</evidence>
<keyword evidence="3" id="KW-0288">FMN</keyword>
<dbReference type="Pfam" id="PF20696">
    <property type="entry name" value="UbiD_C"/>
    <property type="match status" value="1"/>
</dbReference>
<keyword evidence="4" id="KW-0456">Lyase</keyword>
<keyword evidence="4" id="KW-0210">Decarboxylase</keyword>
<dbReference type="OrthoDB" id="8480at2157"/>
<evidence type="ECO:0000256" key="3">
    <source>
        <dbReference type="ARBA" id="ARBA00022643"/>
    </source>
</evidence>
<dbReference type="InterPro" id="IPR049383">
    <property type="entry name" value="UbiD-like_N"/>
</dbReference>
<dbReference type="RefSeq" id="WP_161490711.1">
    <property type="nucleotide sequence ID" value="NZ_MRZU01000003.1"/>
</dbReference>
<keyword evidence="15" id="KW-1185">Reference proteome</keyword>
<evidence type="ECO:0000256" key="6">
    <source>
        <dbReference type="ARBA" id="ARBA00049054"/>
    </source>
</evidence>
<feature type="domain" description="3-octaprenyl-4-hydroxybenzoate carboxy-lyase-like N-terminal" evidence="12">
    <location>
        <begin position="13"/>
        <end position="74"/>
    </location>
</feature>
<dbReference type="EMBL" id="MRZU01000003">
    <property type="protein sequence ID" value="OUJ18664.1"/>
    <property type="molecule type" value="Genomic_DNA"/>
</dbReference>
<comment type="caution">
    <text evidence="14">The sequence shown here is derived from an EMBL/GenBank/DDBJ whole genome shotgun (WGS) entry which is preliminary data.</text>
</comment>
<evidence type="ECO:0000256" key="1">
    <source>
        <dbReference type="ARBA" id="ARBA00005092"/>
    </source>
</evidence>
<dbReference type="InterPro" id="IPR049381">
    <property type="entry name" value="UbiD-like_C"/>
</dbReference>
<evidence type="ECO:0000256" key="7">
    <source>
        <dbReference type="ARBA" id="ARBA00049583"/>
    </source>
</evidence>
<dbReference type="NCBIfam" id="TIGR00148">
    <property type="entry name" value="UbiD family decarboxylase"/>
    <property type="match status" value="1"/>
</dbReference>
<dbReference type="SUPFAM" id="SSF50475">
    <property type="entry name" value="FMN-binding split barrel"/>
    <property type="match status" value="1"/>
</dbReference>
<dbReference type="Pfam" id="PF20695">
    <property type="entry name" value="UbiD_N"/>
    <property type="match status" value="1"/>
</dbReference>
<comment type="similarity">
    <text evidence="2">Belongs to the UbiD family.</text>
</comment>
<dbReference type="GO" id="GO:0005737">
    <property type="term" value="C:cytoplasm"/>
    <property type="evidence" value="ECO:0007669"/>
    <property type="project" value="TreeGrafter"/>
</dbReference>
<organism evidence="14 15">
    <name type="scientific">Methanonatronarchaeum thermophilum</name>
    <dbReference type="NCBI Taxonomy" id="1927129"/>
    <lineage>
        <taxon>Archaea</taxon>
        <taxon>Methanobacteriati</taxon>
        <taxon>Methanobacteriota</taxon>
        <taxon>Methanonatronarchaeia</taxon>
        <taxon>Methanonatronarchaeales</taxon>
        <taxon>Methanonatronarchaeaceae</taxon>
        <taxon>Methanonatronarchaeum</taxon>
    </lineage>
</organism>
<evidence type="ECO:0000313" key="14">
    <source>
        <dbReference type="EMBL" id="OUJ18664.1"/>
    </source>
</evidence>
<keyword evidence="3" id="KW-0285">Flavoprotein</keyword>
<evidence type="ECO:0000256" key="2">
    <source>
        <dbReference type="ARBA" id="ARBA00010021"/>
    </source>
</evidence>
<dbReference type="InterPro" id="IPR002830">
    <property type="entry name" value="UbiD"/>
</dbReference>
<accession>A0A1Y3GEP8</accession>
<evidence type="ECO:0000313" key="15">
    <source>
        <dbReference type="Proteomes" id="UP000195137"/>
    </source>
</evidence>
<dbReference type="GO" id="GO:0016831">
    <property type="term" value="F:carboxy-lyase activity"/>
    <property type="evidence" value="ECO:0007669"/>
    <property type="project" value="UniProtKB-KW"/>
</dbReference>
<dbReference type="Pfam" id="PF01977">
    <property type="entry name" value="UbiD"/>
    <property type="match status" value="1"/>
</dbReference>
<evidence type="ECO:0000259" key="12">
    <source>
        <dbReference type="Pfam" id="PF20695"/>
    </source>
</evidence>
<evidence type="ECO:0000256" key="8">
    <source>
        <dbReference type="ARBA" id="ARBA00049727"/>
    </source>
</evidence>
<protein>
    <recommendedName>
        <fullName evidence="9">Anhydromevalonate phosphate decarboxylase</fullName>
        <ecNumber evidence="8">4.1.1.126</ecNumber>
    </recommendedName>
</protein>
<gene>
    <name evidence="14" type="ORF">AMET1_0311</name>
</gene>
<reference evidence="14 15" key="1">
    <citation type="submission" date="2016-12" db="EMBL/GenBank/DDBJ databases">
        <title>Discovery of methanogenic haloarchaea.</title>
        <authorList>
            <person name="Sorokin D.Y."/>
            <person name="Makarova K.S."/>
            <person name="Abbas B."/>
            <person name="Ferrer M."/>
            <person name="Golyshin P.N."/>
        </authorList>
    </citation>
    <scope>NUCLEOTIDE SEQUENCE [LARGE SCALE GENOMIC DNA]</scope>
    <source>
        <strain evidence="14">AMET1</strain>
    </source>
</reference>
<evidence type="ECO:0000256" key="9">
    <source>
        <dbReference type="ARBA" id="ARBA00049754"/>
    </source>
</evidence>
<dbReference type="PANTHER" id="PTHR30108">
    <property type="entry name" value="3-OCTAPRENYL-4-HYDROXYBENZOATE CARBOXY-LYASE-RELATED"/>
    <property type="match status" value="1"/>
</dbReference>
<comment type="function">
    <text evidence="7">Catalyzes the conversion of trans-anhydromevalonate 5-phosphate (tAHMP) into isopentenyl phosphate. Involved in the archaeal mevalonate (MVA) pathway, which provides fundamental precursors for isoprenoid biosynthesis, such as isopentenyl diphosphate (IPP) and dimethylallyl diphosphate (DMAPP).</text>
</comment>
<feature type="domain" description="3-octaprenyl-4-hydroxybenzoate carboxy-lyase-like C-terminal" evidence="13">
    <location>
        <begin position="277"/>
        <end position="398"/>
    </location>
</feature>
<comment type="cofactor">
    <cofactor evidence="10">
        <name>prenylated FMN</name>
        <dbReference type="ChEBI" id="CHEBI:87746"/>
    </cofactor>
</comment>
<feature type="domain" description="3-octaprenyl-4-hydroxybenzoate carboxy-lyase-like Rift-related" evidence="11">
    <location>
        <begin position="89"/>
        <end position="271"/>
    </location>
</feature>
<dbReference type="InterPro" id="IPR048304">
    <property type="entry name" value="UbiD_Rift_dom"/>
</dbReference>
<comment type="pathway">
    <text evidence="1">Isoprenoid biosynthesis; isopentenyl diphosphate biosynthesis via mevalonate pathway.</text>
</comment>
<evidence type="ECO:0000256" key="4">
    <source>
        <dbReference type="ARBA" id="ARBA00022793"/>
    </source>
</evidence>
<keyword evidence="5" id="KW-0414">Isoprene biosynthesis</keyword>
<proteinExistence type="inferred from homology"/>
<dbReference type="EC" id="4.1.1.126" evidence="8"/>
<sequence>MRDFLEKIDPFVVEEEFSSLYEIPAMARKTDETILFKNVLDFDMPVAINVVGSRRNIAIDIGCDVNEIPYKIQEGIDSPGKTVSKGSLTARKPDLNEIPVLKHFKEDAGRYITSGVVIAEDSDGRRNASIHRMLVKDRDRLGIRIVERHLHEIYSDAEKRGEKLPVAVVIGLDPSVLLGICTRVPGGFDELRLSSALKGQPIELNQCDTIDLEVPDAEVVLEGYLLPEEREPEGPFVDITGTYDGVRQQPVIELTGMHLKENPVYHGLLPAGSEHKLLMGMPYEPLIIKEVDKHCKAVNAILTEGGSCYLHGVVQINKTNPSDGAKAIKAAMKAHKSMKHCIVVDDDIDIYSPTDLEYAIATRVKGDEDIYIYPEVRGSTLDPRGKPDGTVCKTGVDATKKLGEEKKFTRAKVPKEDSEKITKTIKGLKKCS</sequence>
<evidence type="ECO:0000256" key="10">
    <source>
        <dbReference type="ARBA" id="ARBA00049936"/>
    </source>
</evidence>
<evidence type="ECO:0000259" key="13">
    <source>
        <dbReference type="Pfam" id="PF20696"/>
    </source>
</evidence>
<dbReference type="PANTHER" id="PTHR30108:SF21">
    <property type="entry name" value="4-HYDROXYBENZOATE DECARBOXYLASE"/>
    <property type="match status" value="1"/>
</dbReference>
<evidence type="ECO:0000256" key="5">
    <source>
        <dbReference type="ARBA" id="ARBA00023229"/>
    </source>
</evidence>
<comment type="catalytic activity">
    <reaction evidence="6">
        <text>(2E)-3-methyl-5-phosphooxypent-2-enoate + H(+) = isopentenyl phosphate + CO2</text>
        <dbReference type="Rhea" id="RHEA:78971"/>
        <dbReference type="ChEBI" id="CHEBI:15378"/>
        <dbReference type="ChEBI" id="CHEBI:16526"/>
        <dbReference type="ChEBI" id="CHEBI:65078"/>
        <dbReference type="ChEBI" id="CHEBI:229665"/>
        <dbReference type="EC" id="4.1.1.126"/>
    </reaction>
    <physiologicalReaction direction="left-to-right" evidence="6">
        <dbReference type="Rhea" id="RHEA:78972"/>
    </physiologicalReaction>
</comment>
<dbReference type="Gene3D" id="3.40.1670.10">
    <property type="entry name" value="UbiD C-terminal domain-like"/>
    <property type="match status" value="1"/>
</dbReference>